<dbReference type="PANTHER" id="PTHR33223:SF11">
    <property type="entry name" value="ELEMENT PROTEIN, PUTATIVE-RELATED"/>
    <property type="match status" value="1"/>
</dbReference>
<reference evidence="2" key="1">
    <citation type="submission" date="2025-08" db="UniProtKB">
        <authorList>
            <consortium name="RefSeq"/>
        </authorList>
    </citation>
    <scope>IDENTIFICATION</scope>
</reference>
<proteinExistence type="predicted"/>
<sequence>MDQIPGALPVLKGLDSKKYTQLPYKPSTAPKLVPKRFKMPSVPKYDGTSDPQEHITTYTTSVKGNDLAPYEIESILLKKFGETLMRGALTRLTSGPEKCRPERPTYSELHKENLSNCESSLPGPKRREYLSRLFRINGRLKHLPRVGIREVQTLLENRRRSSRGWFLPYERTEGRDRGFWSADRIATNRKTDRGRKNRSLQDKNASGTRDPSYPRLSEYNYNVSVVELVSAMRNIKEARLPKLMRSDPSHRDPKLLCEYHKTNGHRTRNCRHVREEMATLLKNGHLREFLGDRAKNNYGCNWDNAEPSKAGEDPLRQTINLIFGGMKSTGSLSRQQKRWKYR</sequence>
<evidence type="ECO:0000256" key="1">
    <source>
        <dbReference type="SAM" id="MobiDB-lite"/>
    </source>
</evidence>
<feature type="region of interest" description="Disordered" evidence="1">
    <location>
        <begin position="187"/>
        <end position="214"/>
    </location>
</feature>
<dbReference type="KEGG" id="nta:107819697"/>
<dbReference type="PANTHER" id="PTHR33223">
    <property type="entry name" value="CCHC-TYPE DOMAIN-CONTAINING PROTEIN"/>
    <property type="match status" value="1"/>
</dbReference>
<dbReference type="RefSeq" id="XP_016501323.1">
    <property type="nucleotide sequence ID" value="XM_016645837.1"/>
</dbReference>
<gene>
    <name evidence="2" type="primary">LOC107819697</name>
</gene>
<organism evidence="2">
    <name type="scientific">Nicotiana tabacum</name>
    <name type="common">Common tobacco</name>
    <dbReference type="NCBI Taxonomy" id="4097"/>
    <lineage>
        <taxon>Eukaryota</taxon>
        <taxon>Viridiplantae</taxon>
        <taxon>Streptophyta</taxon>
        <taxon>Embryophyta</taxon>
        <taxon>Tracheophyta</taxon>
        <taxon>Spermatophyta</taxon>
        <taxon>Magnoliopsida</taxon>
        <taxon>eudicotyledons</taxon>
        <taxon>Gunneridae</taxon>
        <taxon>Pentapetalae</taxon>
        <taxon>asterids</taxon>
        <taxon>lamiids</taxon>
        <taxon>Solanales</taxon>
        <taxon>Solanaceae</taxon>
        <taxon>Nicotianoideae</taxon>
        <taxon>Nicotianeae</taxon>
        <taxon>Nicotiana</taxon>
    </lineage>
</organism>
<dbReference type="PaxDb" id="4097-A0A1S4CJF1"/>
<dbReference type="AlphaFoldDB" id="A0A1S4CJF1"/>
<dbReference type="OrthoDB" id="1752268at2759"/>
<dbReference type="OMA" id="LLCEYHK"/>
<protein>
    <submittedName>
        <fullName evidence="2">Uncharacterized protein</fullName>
    </submittedName>
</protein>
<evidence type="ECO:0000313" key="2">
    <source>
        <dbReference type="RefSeq" id="XP_016501323.1"/>
    </source>
</evidence>
<accession>A0A1S4CJF1</accession>
<name>A0A1S4CJF1_TOBAC</name>